<dbReference type="GeneID" id="80887889"/>
<feature type="compositionally biased region" description="Low complexity" evidence="1">
    <location>
        <begin position="723"/>
        <end position="737"/>
    </location>
</feature>
<dbReference type="Pfam" id="PF21666">
    <property type="entry name" value="DUF4246_N"/>
    <property type="match status" value="1"/>
</dbReference>
<dbReference type="PANTHER" id="PTHR33119:SF1">
    <property type="entry name" value="FE2OG DIOXYGENASE DOMAIN-CONTAINING PROTEIN"/>
    <property type="match status" value="1"/>
</dbReference>
<dbReference type="AlphaFoldDB" id="A0A9W8QF44"/>
<accession>A0A9W8QF44</accession>
<feature type="compositionally biased region" description="Low complexity" evidence="1">
    <location>
        <begin position="745"/>
        <end position="757"/>
    </location>
</feature>
<evidence type="ECO:0000256" key="1">
    <source>
        <dbReference type="SAM" id="MobiDB-lite"/>
    </source>
</evidence>
<evidence type="ECO:0000259" key="2">
    <source>
        <dbReference type="Pfam" id="PF14033"/>
    </source>
</evidence>
<feature type="compositionally biased region" description="Acidic residues" evidence="1">
    <location>
        <begin position="812"/>
        <end position="821"/>
    </location>
</feature>
<reference evidence="4" key="1">
    <citation type="journal article" date="2023" name="Access Microbiol">
        <title>De-novo genome assembly for Akanthomyces muscarius, a biocontrol agent of insect agricultural pests.</title>
        <authorList>
            <person name="Erdos Z."/>
            <person name="Studholme D.J."/>
            <person name="Raymond B."/>
            <person name="Sharma M."/>
        </authorList>
    </citation>
    <scope>NUCLEOTIDE SEQUENCE</scope>
    <source>
        <strain evidence="4">Ve6</strain>
    </source>
</reference>
<evidence type="ECO:0000259" key="3">
    <source>
        <dbReference type="Pfam" id="PF21666"/>
    </source>
</evidence>
<organism evidence="4 5">
    <name type="scientific">Akanthomyces muscarius</name>
    <name type="common">Entomopathogenic fungus</name>
    <name type="synonym">Lecanicillium muscarium</name>
    <dbReference type="NCBI Taxonomy" id="2231603"/>
    <lineage>
        <taxon>Eukaryota</taxon>
        <taxon>Fungi</taxon>
        <taxon>Dikarya</taxon>
        <taxon>Ascomycota</taxon>
        <taxon>Pezizomycotina</taxon>
        <taxon>Sordariomycetes</taxon>
        <taxon>Hypocreomycetidae</taxon>
        <taxon>Hypocreales</taxon>
        <taxon>Cordycipitaceae</taxon>
        <taxon>Akanthomyces</taxon>
    </lineage>
</organism>
<feature type="region of interest" description="Disordered" evidence="1">
    <location>
        <begin position="723"/>
        <end position="837"/>
    </location>
</feature>
<dbReference type="EMBL" id="JAJHUN010000007">
    <property type="protein sequence ID" value="KAJ4155489.1"/>
    <property type="molecule type" value="Genomic_DNA"/>
</dbReference>
<dbReference type="InterPro" id="IPR025340">
    <property type="entry name" value="DUF4246"/>
</dbReference>
<dbReference type="InterPro" id="IPR049192">
    <property type="entry name" value="DUF4246_C"/>
</dbReference>
<dbReference type="Pfam" id="PF14033">
    <property type="entry name" value="DUF4246"/>
    <property type="match status" value="1"/>
</dbReference>
<name>A0A9W8QF44_AKAMU</name>
<protein>
    <submittedName>
        <fullName evidence="4">Uncharacterized protein</fullName>
    </submittedName>
</protein>
<proteinExistence type="predicted"/>
<feature type="domain" description="DUF4246" evidence="3">
    <location>
        <begin position="46"/>
        <end position="111"/>
    </location>
</feature>
<dbReference type="RefSeq" id="XP_056055613.1">
    <property type="nucleotide sequence ID" value="XM_056198689.1"/>
</dbReference>
<sequence>MTSWGVNLSVSFQHGRLERKEIDNGSVRRRAESFVERKNLGGAHHVPGVNLSINFERYVYLHFSHGFSLWRQDRLSQPEIAIMRLVNDITDRKDWQTLVNDFSACRAWKSEAFENYFPDNNSLWEWCLFELQRKATEFTTRNQRSVFVLDSASRVCKSDRLVGSGFITKLKVDTQFLHISPWMFPFIFDISPIRTDGEDITLDNFLNSMTVGAIRRLSSWDPDALNNGHPSYYSGRSQWLATDVRFSDDGAYVSIISPVNNLHPIKHKPVYTALEHLVSGIIEDWNQTLLYKTLARGVSRIRPKPFKCAACSAGTFSLCYCPINFRESSAWANGRQNNIPLNAWYERGWNPVMALDGRYSSSRKVYDNVSLRDGFKDRGLQIYVEITTINLDENGNVTTDSKQHLCWNLNGNRNERIVATTLVCLHRKNLHPVSGGITFRTETKRNTWEDRPKKCHKLTPETVAGPSRRPPDPTVPPAMAEPLEPGTRETPSFQELGTIKLPEGRIVTYPNTLQHKFEAPTLAEPARSGYIQFMQIHLVDPHYIVCSTRFVPPQSLEWWEEAIDYQKICLMSQIPPEISHSIIECLLVPEKWLNSKRRVRGLQHYWRTTYFALDGRQPRQPPIRYESALRMRRHALQKHESVLRAVNGEKIYGQPGALTIWVRTVLRDRTPVDGRDPRDLFAILAPETEDNDPDPIGADAANDIPDVEERYMRNFDIPLSIAASSSSEGSTDGGEPPVGFGGNNGSNDDGNTGNSRGDNPDEGDGGNEGAGAVAQNEDAAQESDTGENYVDAVPSFNTAESAEIGGGLTETSQEEELESLYDDAMSRADEVELYDID</sequence>
<feature type="domain" description="DUF4246" evidence="2">
    <location>
        <begin position="122"/>
        <end position="561"/>
    </location>
</feature>
<dbReference type="PANTHER" id="PTHR33119">
    <property type="entry name" value="IFI3P"/>
    <property type="match status" value="1"/>
</dbReference>
<dbReference type="KEGG" id="amus:LMH87_000730"/>
<evidence type="ECO:0000313" key="4">
    <source>
        <dbReference type="EMBL" id="KAJ4155489.1"/>
    </source>
</evidence>
<comment type="caution">
    <text evidence="4">The sequence shown here is derived from an EMBL/GenBank/DDBJ whole genome shotgun (WGS) entry which is preliminary data.</text>
</comment>
<feature type="region of interest" description="Disordered" evidence="1">
    <location>
        <begin position="457"/>
        <end position="491"/>
    </location>
</feature>
<gene>
    <name evidence="4" type="ORF">LMH87_000730</name>
</gene>
<dbReference type="InterPro" id="IPR049207">
    <property type="entry name" value="DUF4246_N"/>
</dbReference>
<dbReference type="Proteomes" id="UP001144673">
    <property type="component" value="Chromosome 6"/>
</dbReference>
<keyword evidence="5" id="KW-1185">Reference proteome</keyword>
<evidence type="ECO:0000313" key="5">
    <source>
        <dbReference type="Proteomes" id="UP001144673"/>
    </source>
</evidence>